<dbReference type="InterPro" id="IPR010719">
    <property type="entry name" value="MnmM_MeTrfase"/>
</dbReference>
<keyword evidence="1" id="KW-0489">Methyltransferase</keyword>
<organism evidence="1 2">
    <name type="scientific">Gemelliphila palaticanis</name>
    <dbReference type="NCBI Taxonomy" id="81950"/>
    <lineage>
        <taxon>Bacteria</taxon>
        <taxon>Bacillati</taxon>
        <taxon>Bacillota</taxon>
        <taxon>Bacilli</taxon>
        <taxon>Bacillales</taxon>
        <taxon>Gemellaceae</taxon>
        <taxon>Gemelliphila</taxon>
    </lineage>
</organism>
<protein>
    <submittedName>
        <fullName evidence="1">Class I SAM-dependent methyltransferase</fullName>
    </submittedName>
</protein>
<dbReference type="GO" id="GO:0008168">
    <property type="term" value="F:methyltransferase activity"/>
    <property type="evidence" value="ECO:0007669"/>
    <property type="project" value="UniProtKB-KW"/>
</dbReference>
<accession>A0ABX2SZJ5</accession>
<comment type="caution">
    <text evidence="1">The sequence shown here is derived from an EMBL/GenBank/DDBJ whole genome shotgun (WGS) entry which is preliminary data.</text>
</comment>
<evidence type="ECO:0000313" key="1">
    <source>
        <dbReference type="EMBL" id="NYS46767.1"/>
    </source>
</evidence>
<reference evidence="1 2" key="1">
    <citation type="submission" date="2020-07" db="EMBL/GenBank/DDBJ databases">
        <title>MOT database genomes.</title>
        <authorList>
            <person name="Joseph S."/>
            <person name="Aduse-Opoku J."/>
            <person name="Hashim A."/>
            <person name="Wade W."/>
            <person name="Curtis M."/>
        </authorList>
    </citation>
    <scope>NUCLEOTIDE SEQUENCE [LARGE SCALE GENOMIC DNA]</scope>
    <source>
        <strain evidence="1 2">CIP 106318</strain>
    </source>
</reference>
<dbReference type="PANTHER" id="PTHR35276">
    <property type="entry name" value="S-ADENOSYL-L-METHIONINE-DEPENDENT METHYLTRANSFERASES SUPERFAMILY PROTEIN"/>
    <property type="match status" value="1"/>
</dbReference>
<dbReference type="EMBL" id="JACBYF010000001">
    <property type="protein sequence ID" value="NYS46767.1"/>
    <property type="molecule type" value="Genomic_DNA"/>
</dbReference>
<name>A0ABX2SZJ5_9BACL</name>
<dbReference type="Proteomes" id="UP000531840">
    <property type="component" value="Unassembled WGS sequence"/>
</dbReference>
<dbReference type="InterPro" id="IPR029063">
    <property type="entry name" value="SAM-dependent_MTases_sf"/>
</dbReference>
<proteinExistence type="predicted"/>
<dbReference type="CDD" id="cd02440">
    <property type="entry name" value="AdoMet_MTases"/>
    <property type="match status" value="1"/>
</dbReference>
<sequence length="183" mass="20618">MDKVLSFSKKVLKEIIDKNSIVVDATCGNGNDTLFLAKTSAKKVYSFDIQDIAISRTTNLLKENNLLSKCEVILDSHTNIDNYIVEQINGVIFNLGYLPNADHAITTVGESTIKAVEKSLKLLKIKGRIVIVVYWGHDSGKIEKEMLLEYLSSLNQKEVEVLQYQFINQKNNAPFLIVLEKLK</sequence>
<keyword evidence="2" id="KW-1185">Reference proteome</keyword>
<dbReference type="Gene3D" id="3.40.50.150">
    <property type="entry name" value="Vaccinia Virus protein VP39"/>
    <property type="match status" value="1"/>
</dbReference>
<gene>
    <name evidence="1" type="ORF">HZY85_00965</name>
</gene>
<dbReference type="PANTHER" id="PTHR35276:SF1">
    <property type="entry name" value="TRNA (MNM(5)S(2)U34)-METHYLTRANSFERASE, CHLOROPLASTIC"/>
    <property type="match status" value="1"/>
</dbReference>
<dbReference type="SUPFAM" id="SSF53335">
    <property type="entry name" value="S-adenosyl-L-methionine-dependent methyltransferases"/>
    <property type="match status" value="1"/>
</dbReference>
<keyword evidence="1" id="KW-0808">Transferase</keyword>
<dbReference type="Pfam" id="PF06962">
    <property type="entry name" value="rRNA_methylase"/>
    <property type="match status" value="1"/>
</dbReference>
<evidence type="ECO:0000313" key="2">
    <source>
        <dbReference type="Proteomes" id="UP000531840"/>
    </source>
</evidence>
<dbReference type="GO" id="GO:0032259">
    <property type="term" value="P:methylation"/>
    <property type="evidence" value="ECO:0007669"/>
    <property type="project" value="UniProtKB-KW"/>
</dbReference>